<dbReference type="eggNOG" id="COG3646">
    <property type="taxonomic scope" value="Bacteria"/>
</dbReference>
<name>A6VY20_MARMS</name>
<dbReference type="STRING" id="400668.Mmwyl1_2427"/>
<sequence length="216" mass="24409">MLLSRSNYSAYLGHSAFLIYYFPALAKSSVGIATPFYNSCLKHAPRVFLWPESASYGGSLLGSIRAGRILSLWSDENLHLLQTAPRAKPTTYNLSLAKTDSYYLQGKQLLNNIVKSMQIHSDPVVVPSKELIDLIQAVRTFLTKKATANSTTSFLIQASRLDKRQRHPRQRLRPTKLCRLLSDKPFQLTKASLRKWALVAIWASRKRESLLVSMNL</sequence>
<dbReference type="AlphaFoldDB" id="A6VY20"/>
<dbReference type="HOGENOM" id="CLU_1276390_0_0_6"/>
<evidence type="ECO:0000313" key="1">
    <source>
        <dbReference type="EMBL" id="ABR71349.1"/>
    </source>
</evidence>
<gene>
    <name evidence="1" type="ordered locus">Mmwyl1_2427</name>
</gene>
<reference evidence="1" key="1">
    <citation type="submission" date="2007-06" db="EMBL/GenBank/DDBJ databases">
        <title>Complete sequence of Marinomonas sp. MWYL1.</title>
        <authorList>
            <consortium name="US DOE Joint Genome Institute"/>
            <person name="Copeland A."/>
            <person name="Lucas S."/>
            <person name="Lapidus A."/>
            <person name="Barry K."/>
            <person name="Glavina del Rio T."/>
            <person name="Dalin E."/>
            <person name="Tice H."/>
            <person name="Pitluck S."/>
            <person name="Kiss H."/>
            <person name="Brettin T."/>
            <person name="Bruce D."/>
            <person name="Detter J.C."/>
            <person name="Han C."/>
            <person name="Schmutz J."/>
            <person name="Larimer F."/>
            <person name="Land M."/>
            <person name="Hauser L."/>
            <person name="Kyrpides N."/>
            <person name="Kim E."/>
            <person name="Johnston A.W.B."/>
            <person name="Todd J.D."/>
            <person name="Rogers R."/>
            <person name="Wexler M."/>
            <person name="Bond P.L."/>
            <person name="Li Y."/>
            <person name="Richardson P."/>
        </authorList>
    </citation>
    <scope>NUCLEOTIDE SEQUENCE [LARGE SCALE GENOMIC DNA]</scope>
    <source>
        <strain evidence="1">MWYL1</strain>
    </source>
</reference>
<proteinExistence type="predicted"/>
<dbReference type="EMBL" id="CP000749">
    <property type="protein sequence ID" value="ABR71349.1"/>
    <property type="molecule type" value="Genomic_DNA"/>
</dbReference>
<accession>A6VY20</accession>
<dbReference type="KEGG" id="mmw:Mmwyl1_2427"/>
<protein>
    <submittedName>
        <fullName evidence="1">Uncharacterized protein</fullName>
    </submittedName>
</protein>
<organism evidence="1">
    <name type="scientific">Marinomonas sp. (strain MWYL1)</name>
    <dbReference type="NCBI Taxonomy" id="400668"/>
    <lineage>
        <taxon>Bacteria</taxon>
        <taxon>Pseudomonadati</taxon>
        <taxon>Pseudomonadota</taxon>
        <taxon>Gammaproteobacteria</taxon>
        <taxon>Oceanospirillales</taxon>
        <taxon>Oceanospirillaceae</taxon>
        <taxon>Marinomonas</taxon>
    </lineage>
</organism>